<accession>A0A1Q9GF87</accession>
<evidence type="ECO:0000313" key="1">
    <source>
        <dbReference type="EMBL" id="OLQ73083.1"/>
    </source>
</evidence>
<proteinExistence type="predicted"/>
<dbReference type="EMBL" id="MJIL01000089">
    <property type="protein sequence ID" value="OLQ73083.1"/>
    <property type="molecule type" value="Genomic_DNA"/>
</dbReference>
<comment type="caution">
    <text evidence="1">The sequence shown here is derived from an EMBL/GenBank/DDBJ whole genome shotgun (WGS) entry which is preliminary data.</text>
</comment>
<dbReference type="OrthoDB" id="6193730at2"/>
<name>A0A1Q9GF87_9GAMM</name>
<dbReference type="STRING" id="1903952.BIT28_11995"/>
<keyword evidence="2" id="KW-1185">Reference proteome</keyword>
<dbReference type="Proteomes" id="UP000186905">
    <property type="component" value="Unassembled WGS sequence"/>
</dbReference>
<reference evidence="1 2" key="1">
    <citation type="submission" date="2016-09" db="EMBL/GenBank/DDBJ databases">
        <title>Photobacterium proteolyticum sp. nov. a protease producing bacterium isolated from ocean sediments of Laizhou Bay.</title>
        <authorList>
            <person name="Li Y."/>
        </authorList>
    </citation>
    <scope>NUCLEOTIDE SEQUENCE [LARGE SCALE GENOMIC DNA]</scope>
    <source>
        <strain evidence="1 2">13-12</strain>
    </source>
</reference>
<evidence type="ECO:0000313" key="2">
    <source>
        <dbReference type="Proteomes" id="UP000186905"/>
    </source>
</evidence>
<gene>
    <name evidence="1" type="ORF">BIT28_11995</name>
</gene>
<dbReference type="AlphaFoldDB" id="A0A1Q9GF87"/>
<evidence type="ECO:0008006" key="3">
    <source>
        <dbReference type="Google" id="ProtNLM"/>
    </source>
</evidence>
<organism evidence="1 2">
    <name type="scientific">Photobacterium proteolyticum</name>
    <dbReference type="NCBI Taxonomy" id="1903952"/>
    <lineage>
        <taxon>Bacteria</taxon>
        <taxon>Pseudomonadati</taxon>
        <taxon>Pseudomonadota</taxon>
        <taxon>Gammaproteobacteria</taxon>
        <taxon>Vibrionales</taxon>
        <taxon>Vibrionaceae</taxon>
        <taxon>Photobacterium</taxon>
    </lineage>
</organism>
<sequence length="166" mass="18428">MTAITPTSGVTGNTFNPSEASLDSLMMMVMMDRSNLLDAQVREKIENINSKNKDLQGLNGIMTKLRNDMSKVGTKDDDTGSMSPEVVSYLENNFAKFETKDSYTRKDMELQLSNLKDKAESLTSSSQLDMAQLQSTMGKYNNSFEMLSNFVSKYGSSIDSIVGNLR</sequence>
<dbReference type="RefSeq" id="WP_075766725.1">
    <property type="nucleotide sequence ID" value="NZ_MJIL01000089.1"/>
</dbReference>
<protein>
    <recommendedName>
        <fullName evidence="3">Secretion protein EspA</fullName>
    </recommendedName>
</protein>